<dbReference type="OrthoDB" id="1325585at2759"/>
<proteinExistence type="predicted"/>
<dbReference type="EMBL" id="JACXVP010000010">
    <property type="protein sequence ID" value="KAG5580379.1"/>
    <property type="molecule type" value="Genomic_DNA"/>
</dbReference>
<dbReference type="AlphaFoldDB" id="A0A9J5WX54"/>
<evidence type="ECO:0000313" key="1">
    <source>
        <dbReference type="EMBL" id="KAG5580379.1"/>
    </source>
</evidence>
<evidence type="ECO:0000313" key="2">
    <source>
        <dbReference type="Proteomes" id="UP000824120"/>
    </source>
</evidence>
<dbReference type="Proteomes" id="UP000824120">
    <property type="component" value="Chromosome 10"/>
</dbReference>
<protein>
    <submittedName>
        <fullName evidence="1">Uncharacterized protein</fullName>
    </submittedName>
</protein>
<reference evidence="1 2" key="1">
    <citation type="submission" date="2020-09" db="EMBL/GenBank/DDBJ databases">
        <title>De no assembly of potato wild relative species, Solanum commersonii.</title>
        <authorList>
            <person name="Cho K."/>
        </authorList>
    </citation>
    <scope>NUCLEOTIDE SEQUENCE [LARGE SCALE GENOMIC DNA]</scope>
    <source>
        <strain evidence="1">LZ3.2</strain>
        <tissue evidence="1">Leaf</tissue>
    </source>
</reference>
<organism evidence="1 2">
    <name type="scientific">Solanum commersonii</name>
    <name type="common">Commerson's wild potato</name>
    <name type="synonym">Commerson's nightshade</name>
    <dbReference type="NCBI Taxonomy" id="4109"/>
    <lineage>
        <taxon>Eukaryota</taxon>
        <taxon>Viridiplantae</taxon>
        <taxon>Streptophyta</taxon>
        <taxon>Embryophyta</taxon>
        <taxon>Tracheophyta</taxon>
        <taxon>Spermatophyta</taxon>
        <taxon>Magnoliopsida</taxon>
        <taxon>eudicotyledons</taxon>
        <taxon>Gunneridae</taxon>
        <taxon>Pentapetalae</taxon>
        <taxon>asterids</taxon>
        <taxon>lamiids</taxon>
        <taxon>Solanales</taxon>
        <taxon>Solanaceae</taxon>
        <taxon>Solanoideae</taxon>
        <taxon>Solaneae</taxon>
        <taxon>Solanum</taxon>
    </lineage>
</organism>
<gene>
    <name evidence="1" type="ORF">H5410_051006</name>
</gene>
<name>A0A9J5WX54_SOLCO</name>
<comment type="caution">
    <text evidence="1">The sequence shown here is derived from an EMBL/GenBank/DDBJ whole genome shotgun (WGS) entry which is preliminary data.</text>
</comment>
<accession>A0A9J5WX54</accession>
<keyword evidence="2" id="KW-1185">Reference proteome</keyword>
<sequence>MYLISGNIGKHFGVSSRSPGRTLLITPLKSYRVDKNAYDWPKDVILTLGGFHYDMWHGFGLQGEMDLGLEVNKNGLIYL</sequence>